<dbReference type="GeneID" id="98178245"/>
<dbReference type="RefSeq" id="XP_070919023.1">
    <property type="nucleotide sequence ID" value="XM_071062922.1"/>
</dbReference>
<reference evidence="1 2" key="1">
    <citation type="submission" date="2024-09" db="EMBL/GenBank/DDBJ databases">
        <title>Itraconazole resistance in Madurella fahalii resulting from another homologue of gene encoding cytochrome P450 14-alpha sterol demethylase (CYP51).</title>
        <authorList>
            <person name="Yoshioka I."/>
            <person name="Fahal A.H."/>
            <person name="Kaneko S."/>
            <person name="Yaguchi T."/>
        </authorList>
    </citation>
    <scope>NUCLEOTIDE SEQUENCE [LARGE SCALE GENOMIC DNA]</scope>
    <source>
        <strain evidence="1 2">IFM 68171</strain>
    </source>
</reference>
<accession>A0ABQ0GHT2</accession>
<comment type="caution">
    <text evidence="1">The sequence shown here is derived from an EMBL/GenBank/DDBJ whole genome shotgun (WGS) entry which is preliminary data.</text>
</comment>
<organism evidence="1 2">
    <name type="scientific">Madurella fahalii</name>
    <dbReference type="NCBI Taxonomy" id="1157608"/>
    <lineage>
        <taxon>Eukaryota</taxon>
        <taxon>Fungi</taxon>
        <taxon>Dikarya</taxon>
        <taxon>Ascomycota</taxon>
        <taxon>Pezizomycotina</taxon>
        <taxon>Sordariomycetes</taxon>
        <taxon>Sordariomycetidae</taxon>
        <taxon>Sordariales</taxon>
        <taxon>Sordariales incertae sedis</taxon>
        <taxon>Madurella</taxon>
    </lineage>
</organism>
<sequence length="164" mass="18666">MPQPAYPCAAGLSSPAWAFHDTSCRALGRQCDRDRSIQQRVPEIAIWIRAHLQPCRTRPIDMSLAMVPNYDFERKTPSLDALRTRWPDISINGLPDAFDISSLRFLVVFKSAIGSVDHTYHELRFLLTFPPHPHVIPRPVDIVTKRNTLDGKRGVISFLLLLPR</sequence>
<evidence type="ECO:0000313" key="1">
    <source>
        <dbReference type="EMBL" id="GAB1317292.1"/>
    </source>
</evidence>
<keyword evidence="2" id="KW-1185">Reference proteome</keyword>
<gene>
    <name evidence="1" type="ORF">MFIFM68171_07502</name>
</gene>
<evidence type="ECO:0000313" key="2">
    <source>
        <dbReference type="Proteomes" id="UP001628179"/>
    </source>
</evidence>
<dbReference type="Proteomes" id="UP001628179">
    <property type="component" value="Unassembled WGS sequence"/>
</dbReference>
<dbReference type="EMBL" id="BAAFSV010000004">
    <property type="protein sequence ID" value="GAB1317292.1"/>
    <property type="molecule type" value="Genomic_DNA"/>
</dbReference>
<proteinExistence type="predicted"/>
<protein>
    <submittedName>
        <fullName evidence="1">Uncharacterized protein</fullName>
    </submittedName>
</protein>
<name>A0ABQ0GHT2_9PEZI</name>